<evidence type="ECO:0000259" key="1">
    <source>
        <dbReference type="PROSITE" id="PS51186"/>
    </source>
</evidence>
<dbReference type="SUPFAM" id="SSF55729">
    <property type="entry name" value="Acyl-CoA N-acyltransferases (Nat)"/>
    <property type="match status" value="1"/>
</dbReference>
<name>A0A9W9NU26_9EURO</name>
<feature type="domain" description="N-acetyltransferase" evidence="1">
    <location>
        <begin position="151"/>
        <end position="231"/>
    </location>
</feature>
<evidence type="ECO:0000313" key="2">
    <source>
        <dbReference type="EMBL" id="KAJ5226060.1"/>
    </source>
</evidence>
<dbReference type="CDD" id="cd04301">
    <property type="entry name" value="NAT_SF"/>
    <property type="match status" value="1"/>
</dbReference>
<accession>A0A9W9NU26</accession>
<gene>
    <name evidence="2" type="ORF">N7468_007285</name>
</gene>
<dbReference type="PANTHER" id="PTHR42791">
    <property type="entry name" value="GNAT FAMILY ACETYLTRANSFERASE"/>
    <property type="match status" value="1"/>
</dbReference>
<dbReference type="GeneID" id="83203884"/>
<keyword evidence="3" id="KW-1185">Reference proteome</keyword>
<dbReference type="RefSeq" id="XP_058329471.1">
    <property type="nucleotide sequence ID" value="XM_058476581.1"/>
</dbReference>
<dbReference type="InterPro" id="IPR052523">
    <property type="entry name" value="Trichothecene_AcTrans"/>
</dbReference>
<dbReference type="Gene3D" id="3.40.630.30">
    <property type="match status" value="1"/>
</dbReference>
<evidence type="ECO:0000313" key="3">
    <source>
        <dbReference type="Proteomes" id="UP001150941"/>
    </source>
</evidence>
<dbReference type="Pfam" id="PF00583">
    <property type="entry name" value="Acetyltransf_1"/>
    <property type="match status" value="1"/>
</dbReference>
<dbReference type="Proteomes" id="UP001150941">
    <property type="component" value="Unassembled WGS sequence"/>
</dbReference>
<organism evidence="2 3">
    <name type="scientific">Penicillium chermesinum</name>
    <dbReference type="NCBI Taxonomy" id="63820"/>
    <lineage>
        <taxon>Eukaryota</taxon>
        <taxon>Fungi</taxon>
        <taxon>Dikarya</taxon>
        <taxon>Ascomycota</taxon>
        <taxon>Pezizomycotina</taxon>
        <taxon>Eurotiomycetes</taxon>
        <taxon>Eurotiomycetidae</taxon>
        <taxon>Eurotiales</taxon>
        <taxon>Aspergillaceae</taxon>
        <taxon>Penicillium</taxon>
    </lineage>
</organism>
<proteinExistence type="predicted"/>
<dbReference type="InterPro" id="IPR016181">
    <property type="entry name" value="Acyl_CoA_acyltransferase"/>
</dbReference>
<dbReference type="PANTHER" id="PTHR42791:SF16">
    <property type="entry name" value="N-ACETYLTRANSFERASE DOMAIN-CONTAINING PROTEIN"/>
    <property type="match status" value="1"/>
</dbReference>
<sequence>MGDSDVQFRLVTKLEDIRPLTFIAAESWADDSIFAWIVPGRFRRPDHYLKLWYYILKTEFFTPGRHILIAERHGVAGPTVLGFAVWEPPAASPYREPLNRKKRLASRIRHLSIKCQISCLLIFTNFSKTCLLPKVHELEQERETRKTRDPPPDEKWYLHFLGVSPRFQRQGIGRQLLHWGIDKADEEKMPCFLEASERGRPLYESAGFITYDWQVLNGGEIKNSVMKREPQLLT</sequence>
<dbReference type="PROSITE" id="PS51186">
    <property type="entry name" value="GNAT"/>
    <property type="match status" value="1"/>
</dbReference>
<reference evidence="2" key="1">
    <citation type="submission" date="2022-11" db="EMBL/GenBank/DDBJ databases">
        <authorList>
            <person name="Petersen C."/>
        </authorList>
    </citation>
    <scope>NUCLEOTIDE SEQUENCE</scope>
    <source>
        <strain evidence="2">IBT 19713</strain>
    </source>
</reference>
<dbReference type="GO" id="GO:0016747">
    <property type="term" value="F:acyltransferase activity, transferring groups other than amino-acyl groups"/>
    <property type="evidence" value="ECO:0007669"/>
    <property type="project" value="InterPro"/>
</dbReference>
<dbReference type="AlphaFoldDB" id="A0A9W9NU26"/>
<protein>
    <recommendedName>
        <fullName evidence="1">N-acetyltransferase domain-containing protein</fullName>
    </recommendedName>
</protein>
<dbReference type="EMBL" id="JAPQKS010000005">
    <property type="protein sequence ID" value="KAJ5226060.1"/>
    <property type="molecule type" value="Genomic_DNA"/>
</dbReference>
<dbReference type="InterPro" id="IPR000182">
    <property type="entry name" value="GNAT_dom"/>
</dbReference>
<dbReference type="OrthoDB" id="410198at2759"/>
<reference evidence="2" key="2">
    <citation type="journal article" date="2023" name="IMA Fungus">
        <title>Comparative genomic study of the Penicillium genus elucidates a diverse pangenome and 15 lateral gene transfer events.</title>
        <authorList>
            <person name="Petersen C."/>
            <person name="Sorensen T."/>
            <person name="Nielsen M.R."/>
            <person name="Sondergaard T.E."/>
            <person name="Sorensen J.L."/>
            <person name="Fitzpatrick D.A."/>
            <person name="Frisvad J.C."/>
            <person name="Nielsen K.L."/>
        </authorList>
    </citation>
    <scope>NUCLEOTIDE SEQUENCE</scope>
    <source>
        <strain evidence="2">IBT 19713</strain>
    </source>
</reference>
<comment type="caution">
    <text evidence="2">The sequence shown here is derived from an EMBL/GenBank/DDBJ whole genome shotgun (WGS) entry which is preliminary data.</text>
</comment>